<evidence type="ECO:0000256" key="7">
    <source>
        <dbReference type="ARBA" id="ARBA00023015"/>
    </source>
</evidence>
<keyword evidence="8" id="KW-0238">DNA-binding</keyword>
<evidence type="ECO:0000313" key="15">
    <source>
        <dbReference type="Proteomes" id="UP000265180"/>
    </source>
</evidence>
<keyword evidence="7" id="KW-0805">Transcription regulation</keyword>
<feature type="compositionally biased region" description="Basic and acidic residues" evidence="12">
    <location>
        <begin position="151"/>
        <end position="166"/>
    </location>
</feature>
<comment type="subcellular location">
    <subcellularLocation>
        <location evidence="1">Nucleus</location>
    </subcellularLocation>
</comment>
<reference evidence="14 15" key="2">
    <citation type="submission" date="2017-04" db="EMBL/GenBank/DDBJ databases">
        <title>CpG methylation of centromeres and impact of large insertions on vertebrate speciation.</title>
        <authorList>
            <person name="Ichikawa K."/>
            <person name="Yoshimura J."/>
            <person name="Morishita S."/>
        </authorList>
    </citation>
    <scope>NUCLEOTIDE SEQUENCE</scope>
    <source>
        <strain evidence="14 15">HNI</strain>
    </source>
</reference>
<dbReference type="PROSITE" id="PS50157">
    <property type="entry name" value="ZINC_FINGER_C2H2_2"/>
    <property type="match status" value="6"/>
</dbReference>
<name>A0A3P9KZ61_ORYLA</name>
<keyword evidence="9" id="KW-0804">Transcription</keyword>
<dbReference type="Proteomes" id="UP000265180">
    <property type="component" value="Chromosome 17"/>
</dbReference>
<feature type="compositionally biased region" description="Low complexity" evidence="12">
    <location>
        <begin position="90"/>
        <end position="99"/>
    </location>
</feature>
<dbReference type="FunFam" id="3.30.160.60:FF:000478">
    <property type="entry name" value="Zinc finger protein 133"/>
    <property type="match status" value="1"/>
</dbReference>
<dbReference type="PANTHER" id="PTHR23235:SF142">
    <property type="entry name" value="ZINC FINGER PROTEIN 384"/>
    <property type="match status" value="1"/>
</dbReference>
<dbReference type="Ensembl" id="ENSORLT00020021324.1">
    <property type="protein sequence ID" value="ENSORLP00020013765.1"/>
    <property type="gene ID" value="ENSORLG00020014740.1"/>
</dbReference>
<sequence length="477" mass="54257">MRRTRMSAGSSPAELPQAWKEEEALVDLQGCSALDQEEPEPPQIKEEREEPQSPRIKEEQEELCTTPEDGVKQEDGAFLQPLFTSKPEESSGASDSDAAQTEEEADVQRRLSEINWSPTNLHETDLPRQHECKDEVEEEEPPCLQAAHSRSHSEESKENQEDHRVTSVESNLLEGHYDSQLPVSADEEALADRQLSSMQEERTCSPMKSDHQDTRRREENSQNTFMVTFSYEDGDSEPQSETENLDHQESKQEEAAATAELNPKKRLNRTGCLRAETMYLSEACQNNSASKKPLVTDMGKGAATESLHYCNMCGKCFLKKCNLTAHIRTHTGEKPFTCDTCGKRFSQNSHLRVHMATHTGEKSHTCNTCEKTFSRSVNLLRHMRTHTGEKPYPCDTCGRRFSQSFDLLRHERSHTGEKPYPCTTCDKTFSQHSNLLYHMRTHTGEKPYLCRTCGKRFSQSSHVWRHMAVHSGDKSQS</sequence>
<feature type="region of interest" description="Disordered" evidence="12">
    <location>
        <begin position="1"/>
        <end position="263"/>
    </location>
</feature>
<feature type="domain" description="C2H2-type" evidence="13">
    <location>
        <begin position="420"/>
        <end position="447"/>
    </location>
</feature>
<feature type="compositionally biased region" description="Basic and acidic residues" evidence="12">
    <location>
        <begin position="122"/>
        <end position="133"/>
    </location>
</feature>
<dbReference type="PROSITE" id="PS00028">
    <property type="entry name" value="ZINC_FINGER_C2H2_1"/>
    <property type="match status" value="6"/>
</dbReference>
<dbReference type="FunFam" id="3.30.160.60:FF:000145">
    <property type="entry name" value="Zinc finger protein 574"/>
    <property type="match status" value="1"/>
</dbReference>
<keyword evidence="10" id="KW-0539">Nucleus</keyword>
<keyword evidence="4" id="KW-0677">Repeat</keyword>
<dbReference type="GO" id="GO:0005634">
    <property type="term" value="C:nucleus"/>
    <property type="evidence" value="ECO:0007669"/>
    <property type="project" value="UniProtKB-SubCell"/>
</dbReference>
<evidence type="ECO:0000256" key="1">
    <source>
        <dbReference type="ARBA" id="ARBA00004123"/>
    </source>
</evidence>
<keyword evidence="5 11" id="KW-0863">Zinc-finger</keyword>
<feature type="compositionally biased region" description="Basic and acidic residues" evidence="12">
    <location>
        <begin position="199"/>
        <end position="220"/>
    </location>
</feature>
<proteinExistence type="inferred from homology"/>
<feature type="domain" description="C2H2-type" evidence="13">
    <location>
        <begin position="336"/>
        <end position="363"/>
    </location>
</feature>
<comment type="similarity">
    <text evidence="2">Belongs to the krueppel C2H2-type zinc-finger protein family.</text>
</comment>
<dbReference type="FunFam" id="3.30.160.60:FF:000933">
    <property type="entry name" value="zinc finger protein 771"/>
    <property type="match status" value="1"/>
</dbReference>
<organism evidence="14 15">
    <name type="scientific">Oryzias latipes</name>
    <name type="common">Japanese rice fish</name>
    <name type="synonym">Japanese killifish</name>
    <dbReference type="NCBI Taxonomy" id="8090"/>
    <lineage>
        <taxon>Eukaryota</taxon>
        <taxon>Metazoa</taxon>
        <taxon>Chordata</taxon>
        <taxon>Craniata</taxon>
        <taxon>Vertebrata</taxon>
        <taxon>Euteleostomi</taxon>
        <taxon>Actinopterygii</taxon>
        <taxon>Neopterygii</taxon>
        <taxon>Teleostei</taxon>
        <taxon>Neoteleostei</taxon>
        <taxon>Acanthomorphata</taxon>
        <taxon>Ovalentaria</taxon>
        <taxon>Atherinomorphae</taxon>
        <taxon>Beloniformes</taxon>
        <taxon>Adrianichthyidae</taxon>
        <taxon>Oryziinae</taxon>
        <taxon>Oryzias</taxon>
    </lineage>
</organism>
<evidence type="ECO:0000256" key="3">
    <source>
        <dbReference type="ARBA" id="ARBA00022723"/>
    </source>
</evidence>
<dbReference type="SUPFAM" id="SSF57667">
    <property type="entry name" value="beta-beta-alpha zinc fingers"/>
    <property type="match status" value="3"/>
</dbReference>
<dbReference type="InterPro" id="IPR036236">
    <property type="entry name" value="Znf_C2H2_sf"/>
</dbReference>
<dbReference type="GO" id="GO:0003677">
    <property type="term" value="F:DNA binding"/>
    <property type="evidence" value="ECO:0007669"/>
    <property type="project" value="UniProtKB-KW"/>
</dbReference>
<dbReference type="FunFam" id="3.30.160.60:FF:000608">
    <property type="entry name" value="zinc finger protein 286A isoform X1"/>
    <property type="match status" value="1"/>
</dbReference>
<dbReference type="PANTHER" id="PTHR23235">
    <property type="entry name" value="KRUEPPEL-LIKE TRANSCRIPTION FACTOR"/>
    <property type="match status" value="1"/>
</dbReference>
<evidence type="ECO:0000256" key="2">
    <source>
        <dbReference type="ARBA" id="ARBA00006991"/>
    </source>
</evidence>
<dbReference type="SMART" id="SM00355">
    <property type="entry name" value="ZnF_C2H2"/>
    <property type="match status" value="6"/>
</dbReference>
<dbReference type="Pfam" id="PF00096">
    <property type="entry name" value="zf-C2H2"/>
    <property type="match status" value="6"/>
</dbReference>
<feature type="domain" description="C2H2-type" evidence="13">
    <location>
        <begin position="448"/>
        <end position="475"/>
    </location>
</feature>
<accession>A0A3P9KZ61</accession>
<keyword evidence="6" id="KW-0862">Zinc</keyword>
<feature type="compositionally biased region" description="Basic and acidic residues" evidence="12">
    <location>
        <begin position="43"/>
        <end position="58"/>
    </location>
</feature>
<evidence type="ECO:0000256" key="12">
    <source>
        <dbReference type="SAM" id="MobiDB-lite"/>
    </source>
</evidence>
<reference evidence="14" key="3">
    <citation type="submission" date="2025-08" db="UniProtKB">
        <authorList>
            <consortium name="Ensembl"/>
        </authorList>
    </citation>
    <scope>IDENTIFICATION</scope>
    <source>
        <strain evidence="14">HNI</strain>
    </source>
</reference>
<dbReference type="Gene3D" id="3.30.160.60">
    <property type="entry name" value="Classic Zinc Finger"/>
    <property type="match status" value="6"/>
</dbReference>
<evidence type="ECO:0000313" key="14">
    <source>
        <dbReference type="Ensembl" id="ENSORLP00020013765.1"/>
    </source>
</evidence>
<protein>
    <recommendedName>
        <fullName evidence="13">C2H2-type domain-containing protein</fullName>
    </recommendedName>
</protein>
<reference evidence="14" key="4">
    <citation type="submission" date="2025-09" db="UniProtKB">
        <authorList>
            <consortium name="Ensembl"/>
        </authorList>
    </citation>
    <scope>IDENTIFICATION</scope>
    <source>
        <strain evidence="14">HNI</strain>
    </source>
</reference>
<feature type="compositionally biased region" description="Basic and acidic residues" evidence="12">
    <location>
        <begin position="244"/>
        <end position="254"/>
    </location>
</feature>
<evidence type="ECO:0000256" key="11">
    <source>
        <dbReference type="PROSITE-ProRule" id="PRU00042"/>
    </source>
</evidence>
<dbReference type="GO" id="GO:0008270">
    <property type="term" value="F:zinc ion binding"/>
    <property type="evidence" value="ECO:0007669"/>
    <property type="project" value="UniProtKB-KW"/>
</dbReference>
<feature type="domain" description="C2H2-type" evidence="13">
    <location>
        <begin position="308"/>
        <end position="335"/>
    </location>
</feature>
<evidence type="ECO:0000256" key="5">
    <source>
        <dbReference type="ARBA" id="ARBA00022771"/>
    </source>
</evidence>
<evidence type="ECO:0000256" key="6">
    <source>
        <dbReference type="ARBA" id="ARBA00022833"/>
    </source>
</evidence>
<feature type="domain" description="C2H2-type" evidence="13">
    <location>
        <begin position="392"/>
        <end position="419"/>
    </location>
</feature>
<dbReference type="InterPro" id="IPR013087">
    <property type="entry name" value="Znf_C2H2_type"/>
</dbReference>
<evidence type="ECO:0000256" key="8">
    <source>
        <dbReference type="ARBA" id="ARBA00023125"/>
    </source>
</evidence>
<reference key="1">
    <citation type="journal article" date="2007" name="Nature">
        <title>The medaka draft genome and insights into vertebrate genome evolution.</title>
        <authorList>
            <person name="Kasahara M."/>
            <person name="Naruse K."/>
            <person name="Sasaki S."/>
            <person name="Nakatani Y."/>
            <person name="Qu W."/>
            <person name="Ahsan B."/>
            <person name="Yamada T."/>
            <person name="Nagayasu Y."/>
            <person name="Doi K."/>
            <person name="Kasai Y."/>
            <person name="Jindo T."/>
            <person name="Kobayashi D."/>
            <person name="Shimada A."/>
            <person name="Toyoda A."/>
            <person name="Kuroki Y."/>
            <person name="Fujiyama A."/>
            <person name="Sasaki T."/>
            <person name="Shimizu A."/>
            <person name="Asakawa S."/>
            <person name="Shimizu N."/>
            <person name="Hashimoto S."/>
            <person name="Yang J."/>
            <person name="Lee Y."/>
            <person name="Matsushima K."/>
            <person name="Sugano S."/>
            <person name="Sakaizumi M."/>
            <person name="Narita T."/>
            <person name="Ohishi K."/>
            <person name="Haga S."/>
            <person name="Ohta F."/>
            <person name="Nomoto H."/>
            <person name="Nogata K."/>
            <person name="Morishita T."/>
            <person name="Endo T."/>
            <person name="Shin-I T."/>
            <person name="Takeda H."/>
            <person name="Morishita S."/>
            <person name="Kohara Y."/>
        </authorList>
    </citation>
    <scope>NUCLEOTIDE SEQUENCE [LARGE SCALE GENOMIC DNA]</scope>
    <source>
        <strain>Hd-rR</strain>
    </source>
</reference>
<dbReference type="AlphaFoldDB" id="A0A3P9KZ61"/>
<dbReference type="FunFam" id="3.30.160.60:FF:000100">
    <property type="entry name" value="Zinc finger 45-like"/>
    <property type="match status" value="1"/>
</dbReference>
<dbReference type="FunFam" id="3.30.160.60:FF:000912">
    <property type="entry name" value="Zinc finger protein 660"/>
    <property type="match status" value="1"/>
</dbReference>
<evidence type="ECO:0000256" key="10">
    <source>
        <dbReference type="ARBA" id="ARBA00023242"/>
    </source>
</evidence>
<keyword evidence="3" id="KW-0479">Metal-binding</keyword>
<evidence type="ECO:0000256" key="4">
    <source>
        <dbReference type="ARBA" id="ARBA00022737"/>
    </source>
</evidence>
<evidence type="ECO:0000256" key="9">
    <source>
        <dbReference type="ARBA" id="ARBA00023163"/>
    </source>
</evidence>
<evidence type="ECO:0000259" key="13">
    <source>
        <dbReference type="PROSITE" id="PS50157"/>
    </source>
</evidence>
<feature type="domain" description="C2H2-type" evidence="13">
    <location>
        <begin position="364"/>
        <end position="391"/>
    </location>
</feature>